<dbReference type="Pfam" id="PF00111">
    <property type="entry name" value="Fer2"/>
    <property type="match status" value="1"/>
</dbReference>
<dbReference type="InterPro" id="IPR012675">
    <property type="entry name" value="Beta-grasp_dom_sf"/>
</dbReference>
<dbReference type="InterPro" id="IPR036318">
    <property type="entry name" value="FAD-bd_PCMH-like_sf"/>
</dbReference>
<evidence type="ECO:0000256" key="3">
    <source>
        <dbReference type="ARBA" id="ARBA00022827"/>
    </source>
</evidence>
<evidence type="ECO:0000256" key="5">
    <source>
        <dbReference type="ARBA" id="ARBA00023004"/>
    </source>
</evidence>
<dbReference type="InterPro" id="IPR006058">
    <property type="entry name" value="2Fe2S_fd_BS"/>
</dbReference>
<feature type="domain" description="FAD-binding PCMH-type" evidence="7">
    <location>
        <begin position="173"/>
        <end position="351"/>
    </location>
</feature>
<dbReference type="Pfam" id="PF00941">
    <property type="entry name" value="FAD_binding_5"/>
    <property type="match status" value="1"/>
</dbReference>
<dbReference type="GO" id="GO:0005506">
    <property type="term" value="F:iron ion binding"/>
    <property type="evidence" value="ECO:0007669"/>
    <property type="project" value="InterPro"/>
</dbReference>
<dbReference type="Gene3D" id="3.30.465.10">
    <property type="match status" value="1"/>
</dbReference>
<keyword evidence="5" id="KW-0408">Iron</keyword>
<dbReference type="SMART" id="SM01092">
    <property type="entry name" value="CO_deh_flav_C"/>
    <property type="match status" value="1"/>
</dbReference>
<dbReference type="PANTHER" id="PTHR45444">
    <property type="entry name" value="XANTHINE DEHYDROGENASE"/>
    <property type="match status" value="1"/>
</dbReference>
<evidence type="ECO:0000259" key="6">
    <source>
        <dbReference type="PROSITE" id="PS51085"/>
    </source>
</evidence>
<accession>A0A4P7PTN0</accession>
<evidence type="ECO:0000313" key="9">
    <source>
        <dbReference type="Proteomes" id="UP000296862"/>
    </source>
</evidence>
<evidence type="ECO:0000259" key="7">
    <source>
        <dbReference type="PROSITE" id="PS51387"/>
    </source>
</evidence>
<reference evidence="8 9" key="1">
    <citation type="submission" date="2019-04" db="EMBL/GenBank/DDBJ databases">
        <title>Flavobacterium sp. GS03.</title>
        <authorList>
            <person name="Kim H."/>
        </authorList>
    </citation>
    <scope>NUCLEOTIDE SEQUENCE [LARGE SCALE GENOMIC DNA]</scope>
    <source>
        <strain evidence="8 9">GS03</strain>
    </source>
</reference>
<sequence length="468" mass="51650">MIQFILNNQLIKTDKPASTTLLDFVRYDENLRGTKIGCREGDCGACTVLIGSMKEGKLEYMSATSCLTPLPNVHGKHVVTVEGLNLPDKLNQAQQAMVDCSGTQCGFCTPGFVNSMCGYALTCAEPTLESAISAIDGNICRCTGYKTIERASAKLAEKLQTKDKNNAMSWLVANEFVPDYFLDIETRVKAIQTPLVIPVQTGIPIGGGTDLYVQKHDELHDYDLDYLFDKSELNGISFDGNACVLKSSVTVTDLMENERLLETIPNWYNYLKLLSSTPIRNIATIAGNIANGSPIGDFTIILLAMKAQLTLTNKENDSRKVMLKDFYLGYKTLDKKADEIITEIAFELPTNETQFNFEKVCKRQYLDIASVNSAMTISNSGNTITEAHASMGGVGPIPTYLAKTSEFLANKSITVSVIKEAEQILQTELSPISDARGTEAYKRLLGRQLFFSHFITLFPETIKMDHLL</sequence>
<dbReference type="RefSeq" id="WP_136151878.1">
    <property type="nucleotide sequence ID" value="NZ_CP038810.1"/>
</dbReference>
<feature type="domain" description="2Fe-2S ferredoxin-type" evidence="6">
    <location>
        <begin position="1"/>
        <end position="84"/>
    </location>
</feature>
<dbReference type="Gene3D" id="3.10.20.30">
    <property type="match status" value="1"/>
</dbReference>
<dbReference type="Pfam" id="PF01799">
    <property type="entry name" value="Fer2_2"/>
    <property type="match status" value="1"/>
</dbReference>
<keyword evidence="2" id="KW-0479">Metal-binding</keyword>
<dbReference type="GO" id="GO:0051537">
    <property type="term" value="F:2 iron, 2 sulfur cluster binding"/>
    <property type="evidence" value="ECO:0007669"/>
    <property type="project" value="InterPro"/>
</dbReference>
<dbReference type="KEGG" id="fsn:GS03_01454"/>
<evidence type="ECO:0000256" key="4">
    <source>
        <dbReference type="ARBA" id="ARBA00023002"/>
    </source>
</evidence>
<dbReference type="GO" id="GO:0071949">
    <property type="term" value="F:FAD binding"/>
    <property type="evidence" value="ECO:0007669"/>
    <property type="project" value="InterPro"/>
</dbReference>
<dbReference type="GO" id="GO:0016491">
    <property type="term" value="F:oxidoreductase activity"/>
    <property type="evidence" value="ECO:0007669"/>
    <property type="project" value="UniProtKB-KW"/>
</dbReference>
<dbReference type="EMBL" id="CP038810">
    <property type="protein sequence ID" value="QBZ97955.1"/>
    <property type="molecule type" value="Genomic_DNA"/>
</dbReference>
<dbReference type="InterPro" id="IPR036010">
    <property type="entry name" value="2Fe-2S_ferredoxin-like_sf"/>
</dbReference>
<dbReference type="SUPFAM" id="SSF47741">
    <property type="entry name" value="CO dehydrogenase ISP C-domain like"/>
    <property type="match status" value="1"/>
</dbReference>
<evidence type="ECO:0000256" key="2">
    <source>
        <dbReference type="ARBA" id="ARBA00022723"/>
    </source>
</evidence>
<dbReference type="SUPFAM" id="SSF56176">
    <property type="entry name" value="FAD-binding/transporter-associated domain-like"/>
    <property type="match status" value="1"/>
</dbReference>
<organism evidence="8 9">
    <name type="scientific">Flavobacterium sangjuense</name>
    <dbReference type="NCBI Taxonomy" id="2518177"/>
    <lineage>
        <taxon>Bacteria</taxon>
        <taxon>Pseudomonadati</taxon>
        <taxon>Bacteroidota</taxon>
        <taxon>Flavobacteriia</taxon>
        <taxon>Flavobacteriales</taxon>
        <taxon>Flavobacteriaceae</taxon>
        <taxon>Flavobacterium</taxon>
    </lineage>
</organism>
<dbReference type="InterPro" id="IPR016208">
    <property type="entry name" value="Ald_Oxase/xanthine_DH-like"/>
</dbReference>
<name>A0A4P7PTN0_9FLAO</name>
<dbReference type="SUPFAM" id="SSF54292">
    <property type="entry name" value="2Fe-2S ferredoxin-like"/>
    <property type="match status" value="1"/>
</dbReference>
<proteinExistence type="predicted"/>
<dbReference type="Proteomes" id="UP000296862">
    <property type="component" value="Chromosome"/>
</dbReference>
<dbReference type="InterPro" id="IPR002346">
    <property type="entry name" value="Mopterin_DH_FAD-bd"/>
</dbReference>
<dbReference type="InterPro" id="IPR036683">
    <property type="entry name" value="CO_DH_flav_C_dom_sf"/>
</dbReference>
<keyword evidence="3" id="KW-0274">FAD</keyword>
<dbReference type="InterPro" id="IPR036884">
    <property type="entry name" value="2Fe-2S-bd_dom_sf"/>
</dbReference>
<dbReference type="AlphaFoldDB" id="A0A4P7PTN0"/>
<dbReference type="InterPro" id="IPR005107">
    <property type="entry name" value="CO_DH_flav_C"/>
</dbReference>
<dbReference type="SUPFAM" id="SSF55447">
    <property type="entry name" value="CO dehydrogenase flavoprotein C-terminal domain-like"/>
    <property type="match status" value="1"/>
</dbReference>
<dbReference type="CDD" id="cd00207">
    <property type="entry name" value="fer2"/>
    <property type="match status" value="1"/>
</dbReference>
<dbReference type="PANTHER" id="PTHR45444:SF3">
    <property type="entry name" value="XANTHINE DEHYDROGENASE"/>
    <property type="match status" value="1"/>
</dbReference>
<dbReference type="InterPro" id="IPR016166">
    <property type="entry name" value="FAD-bd_PCMH"/>
</dbReference>
<dbReference type="InterPro" id="IPR002888">
    <property type="entry name" value="2Fe-2S-bd"/>
</dbReference>
<evidence type="ECO:0000313" key="8">
    <source>
        <dbReference type="EMBL" id="QBZ97955.1"/>
    </source>
</evidence>
<dbReference type="PROSITE" id="PS00197">
    <property type="entry name" value="2FE2S_FER_1"/>
    <property type="match status" value="1"/>
</dbReference>
<keyword evidence="9" id="KW-1185">Reference proteome</keyword>
<dbReference type="InterPro" id="IPR001041">
    <property type="entry name" value="2Fe-2S_ferredoxin-type"/>
</dbReference>
<dbReference type="InterPro" id="IPR016169">
    <property type="entry name" value="FAD-bd_PCMH_sub2"/>
</dbReference>
<keyword evidence="4" id="KW-0560">Oxidoreductase</keyword>
<evidence type="ECO:0000256" key="1">
    <source>
        <dbReference type="ARBA" id="ARBA00022630"/>
    </source>
</evidence>
<dbReference type="Gene3D" id="3.30.390.50">
    <property type="entry name" value="CO dehydrogenase flavoprotein, C-terminal domain"/>
    <property type="match status" value="1"/>
</dbReference>
<gene>
    <name evidence="8" type="ORF">GS03_01454</name>
</gene>
<protein>
    <submittedName>
        <fullName evidence="8">Uncharacterized protein</fullName>
    </submittedName>
</protein>
<dbReference type="Pfam" id="PF03450">
    <property type="entry name" value="CO_deh_flav_C"/>
    <property type="match status" value="1"/>
</dbReference>
<dbReference type="PROSITE" id="PS51387">
    <property type="entry name" value="FAD_PCMH"/>
    <property type="match status" value="1"/>
</dbReference>
<keyword evidence="1" id="KW-0285">Flavoprotein</keyword>
<dbReference type="OrthoDB" id="9796880at2"/>
<dbReference type="PROSITE" id="PS51085">
    <property type="entry name" value="2FE2S_FER_2"/>
    <property type="match status" value="1"/>
</dbReference>
<dbReference type="Gene3D" id="1.10.150.120">
    <property type="entry name" value="[2Fe-2S]-binding domain"/>
    <property type="match status" value="1"/>
</dbReference>